<dbReference type="CDD" id="cd01949">
    <property type="entry name" value="GGDEF"/>
    <property type="match status" value="1"/>
</dbReference>
<dbReference type="SMART" id="SM00267">
    <property type="entry name" value="GGDEF"/>
    <property type="match status" value="1"/>
</dbReference>
<dbReference type="Gene3D" id="3.30.70.270">
    <property type="match status" value="1"/>
</dbReference>
<dbReference type="InterPro" id="IPR043128">
    <property type="entry name" value="Rev_trsase/Diguanyl_cyclase"/>
</dbReference>
<dbReference type="PANTHER" id="PTHR46663:SF2">
    <property type="entry name" value="GGDEF DOMAIN-CONTAINING PROTEIN"/>
    <property type="match status" value="1"/>
</dbReference>
<evidence type="ECO:0000313" key="3">
    <source>
        <dbReference type="Proteomes" id="UP000656042"/>
    </source>
</evidence>
<dbReference type="PROSITE" id="PS50887">
    <property type="entry name" value="GGDEF"/>
    <property type="match status" value="1"/>
</dbReference>
<sequence length="206" mass="22055">MKASTLTSISALTLVTATTAAAVLGNLRLRRQLTDSRRELNVERGSARQDDFKPVNDTYGHIIGDLVLVEVARRLTSVVAGEGDLVGRLGGDEFVILADCPYGPFSAMLARDAVAVIREPISIGEGRTVSVAASVGWVQVLVGDDPREALHAADLAMYRAKASGGNQQLEYGPSEPLAEVEPRPAQRIRDIHPHRVPSELGVVIAR</sequence>
<proteinExistence type="predicted"/>
<organism evidence="2 3">
    <name type="scientific">Mangrovihabitans endophyticus</name>
    <dbReference type="NCBI Taxonomy" id="1751298"/>
    <lineage>
        <taxon>Bacteria</taxon>
        <taxon>Bacillati</taxon>
        <taxon>Actinomycetota</taxon>
        <taxon>Actinomycetes</taxon>
        <taxon>Micromonosporales</taxon>
        <taxon>Micromonosporaceae</taxon>
        <taxon>Mangrovihabitans</taxon>
    </lineage>
</organism>
<evidence type="ECO:0000313" key="2">
    <source>
        <dbReference type="EMBL" id="GGL17831.1"/>
    </source>
</evidence>
<dbReference type="PANTHER" id="PTHR46663">
    <property type="entry name" value="DIGUANYLATE CYCLASE DGCT-RELATED"/>
    <property type="match status" value="1"/>
</dbReference>
<dbReference type="RefSeq" id="WP_189082754.1">
    <property type="nucleotide sequence ID" value="NZ_BMMX01000058.1"/>
</dbReference>
<name>A0A8J3C4L1_9ACTN</name>
<reference evidence="2" key="1">
    <citation type="journal article" date="2014" name="Int. J. Syst. Evol. Microbiol.">
        <title>Complete genome sequence of Corynebacterium casei LMG S-19264T (=DSM 44701T), isolated from a smear-ripened cheese.</title>
        <authorList>
            <consortium name="US DOE Joint Genome Institute (JGI-PGF)"/>
            <person name="Walter F."/>
            <person name="Albersmeier A."/>
            <person name="Kalinowski J."/>
            <person name="Ruckert C."/>
        </authorList>
    </citation>
    <scope>NUCLEOTIDE SEQUENCE</scope>
    <source>
        <strain evidence="2">CGMCC 4.7299</strain>
    </source>
</reference>
<dbReference type="InterPro" id="IPR052163">
    <property type="entry name" value="DGC-Regulatory_Protein"/>
</dbReference>
<keyword evidence="3" id="KW-1185">Reference proteome</keyword>
<protein>
    <recommendedName>
        <fullName evidence="1">GGDEF domain-containing protein</fullName>
    </recommendedName>
</protein>
<accession>A0A8J3C4L1</accession>
<dbReference type="Proteomes" id="UP000656042">
    <property type="component" value="Unassembled WGS sequence"/>
</dbReference>
<dbReference type="EMBL" id="BMMX01000058">
    <property type="protein sequence ID" value="GGL17831.1"/>
    <property type="molecule type" value="Genomic_DNA"/>
</dbReference>
<dbReference type="Pfam" id="PF00990">
    <property type="entry name" value="GGDEF"/>
    <property type="match status" value="1"/>
</dbReference>
<dbReference type="InterPro" id="IPR029787">
    <property type="entry name" value="Nucleotide_cyclase"/>
</dbReference>
<dbReference type="SUPFAM" id="SSF55073">
    <property type="entry name" value="Nucleotide cyclase"/>
    <property type="match status" value="1"/>
</dbReference>
<dbReference type="NCBIfam" id="TIGR00254">
    <property type="entry name" value="GGDEF"/>
    <property type="match status" value="1"/>
</dbReference>
<feature type="domain" description="GGDEF" evidence="1">
    <location>
        <begin position="40"/>
        <end position="173"/>
    </location>
</feature>
<gene>
    <name evidence="2" type="ORF">GCM10012284_60590</name>
</gene>
<dbReference type="AlphaFoldDB" id="A0A8J3C4L1"/>
<comment type="caution">
    <text evidence="2">The sequence shown here is derived from an EMBL/GenBank/DDBJ whole genome shotgun (WGS) entry which is preliminary data.</text>
</comment>
<reference evidence="2" key="2">
    <citation type="submission" date="2020-09" db="EMBL/GenBank/DDBJ databases">
        <authorList>
            <person name="Sun Q."/>
            <person name="Zhou Y."/>
        </authorList>
    </citation>
    <scope>NUCLEOTIDE SEQUENCE</scope>
    <source>
        <strain evidence="2">CGMCC 4.7299</strain>
    </source>
</reference>
<evidence type="ECO:0000259" key="1">
    <source>
        <dbReference type="PROSITE" id="PS50887"/>
    </source>
</evidence>
<dbReference type="InterPro" id="IPR000160">
    <property type="entry name" value="GGDEF_dom"/>
</dbReference>